<dbReference type="InterPro" id="IPR000860">
    <property type="entry name" value="HemC"/>
</dbReference>
<dbReference type="InterPro" id="IPR022418">
    <property type="entry name" value="Porphobilinogen_deaminase_C"/>
</dbReference>
<dbReference type="GO" id="GO:0004418">
    <property type="term" value="F:hydroxymethylbilane synthase activity"/>
    <property type="evidence" value="ECO:0007669"/>
    <property type="project" value="UniProtKB-EC"/>
</dbReference>
<evidence type="ECO:0000256" key="3">
    <source>
        <dbReference type="ARBA" id="ARBA00005638"/>
    </source>
</evidence>
<evidence type="ECO:0000313" key="10">
    <source>
        <dbReference type="EMBL" id="GFR68676.1"/>
    </source>
</evidence>
<gene>
    <name evidence="10" type="ORF">ElyMa_005614200</name>
</gene>
<dbReference type="SUPFAM" id="SSF53850">
    <property type="entry name" value="Periplasmic binding protein-like II"/>
    <property type="match status" value="1"/>
</dbReference>
<dbReference type="NCBIfam" id="TIGR00212">
    <property type="entry name" value="hemC"/>
    <property type="match status" value="1"/>
</dbReference>
<keyword evidence="5" id="KW-0808">Transferase</keyword>
<dbReference type="PIRSF" id="PIRSF001438">
    <property type="entry name" value="4pyrrol_synth_OHMeBilane_synth"/>
    <property type="match status" value="1"/>
</dbReference>
<dbReference type="PANTHER" id="PTHR11557:SF0">
    <property type="entry name" value="PORPHOBILINOGEN DEAMINASE"/>
    <property type="match status" value="1"/>
</dbReference>
<dbReference type="Gene3D" id="3.40.190.10">
    <property type="entry name" value="Periplasmic binding protein-like II"/>
    <property type="match status" value="2"/>
</dbReference>
<proteinExistence type="inferred from homology"/>
<evidence type="ECO:0000313" key="11">
    <source>
        <dbReference type="Proteomes" id="UP000762676"/>
    </source>
</evidence>
<dbReference type="Pfam" id="PF01379">
    <property type="entry name" value="Porphobil_deam"/>
    <property type="match status" value="1"/>
</dbReference>
<dbReference type="Gene3D" id="3.30.160.40">
    <property type="entry name" value="Porphobilinogen deaminase, C-terminal domain"/>
    <property type="match status" value="1"/>
</dbReference>
<dbReference type="InterPro" id="IPR036803">
    <property type="entry name" value="Porphobilinogen_deaminase_C_sf"/>
</dbReference>
<sequence>MDGKAVRIGTRDSLLANWQAGFVKHKIETLGLQTRLFNIKSSGDKELIKPLYEMRAVGIFTRALDTALLQGDIDIAVHSMKDVPTQLPEGIKIFAVMERGDYQDVLINKNYFDKTQKLTIATGSLRRKAQWLHKYPHHKIENIRGNVPLRLEKLRESKYWSAAIFAKVGLDRLQIDAQYEVLDWMIPAPAQGAIVVLGRKKDKTLFESIYSLEDKATEICTSIERQFLRTLEGGCTAPIGALATIEDETKVHFRGVLLSENGSSRSYVEEKKPLGESKNLGEYWARDILRKGGEAILKKI</sequence>
<evidence type="ECO:0000256" key="4">
    <source>
        <dbReference type="ARBA" id="ARBA00012655"/>
    </source>
</evidence>
<organism evidence="10 11">
    <name type="scientific">Elysia marginata</name>
    <dbReference type="NCBI Taxonomy" id="1093978"/>
    <lineage>
        <taxon>Eukaryota</taxon>
        <taxon>Metazoa</taxon>
        <taxon>Spiralia</taxon>
        <taxon>Lophotrochozoa</taxon>
        <taxon>Mollusca</taxon>
        <taxon>Gastropoda</taxon>
        <taxon>Heterobranchia</taxon>
        <taxon>Euthyneura</taxon>
        <taxon>Panpulmonata</taxon>
        <taxon>Sacoglossa</taxon>
        <taxon>Placobranchoidea</taxon>
        <taxon>Plakobranchidae</taxon>
        <taxon>Elysia</taxon>
    </lineage>
</organism>
<dbReference type="EMBL" id="BMAT01011217">
    <property type="protein sequence ID" value="GFR68676.1"/>
    <property type="molecule type" value="Genomic_DNA"/>
</dbReference>
<name>A0AAV4F8A0_9GAST</name>
<dbReference type="InterPro" id="IPR022417">
    <property type="entry name" value="Porphobilin_deaminase_N"/>
</dbReference>
<dbReference type="SUPFAM" id="SSF54782">
    <property type="entry name" value="Porphobilinogen deaminase (hydroxymethylbilane synthase), C-terminal domain"/>
    <property type="match status" value="1"/>
</dbReference>
<dbReference type="GO" id="GO:0005737">
    <property type="term" value="C:cytoplasm"/>
    <property type="evidence" value="ECO:0007669"/>
    <property type="project" value="TreeGrafter"/>
</dbReference>
<dbReference type="Pfam" id="PF03900">
    <property type="entry name" value="Porphobil_deamC"/>
    <property type="match status" value="1"/>
</dbReference>
<accession>A0AAV4F8A0</accession>
<keyword evidence="11" id="KW-1185">Reference proteome</keyword>
<dbReference type="EC" id="2.5.1.61" evidence="4"/>
<dbReference type="InterPro" id="IPR022419">
    <property type="entry name" value="Porphobilin_deaminase_cofac_BS"/>
</dbReference>
<evidence type="ECO:0000256" key="1">
    <source>
        <dbReference type="ARBA" id="ARBA00001916"/>
    </source>
</evidence>
<feature type="domain" description="Porphobilinogen deaminase N-terminal" evidence="8">
    <location>
        <begin position="6"/>
        <end position="205"/>
    </location>
</feature>
<feature type="domain" description="Porphobilinogen deaminase C-terminal" evidence="9">
    <location>
        <begin position="220"/>
        <end position="288"/>
    </location>
</feature>
<keyword evidence="6" id="KW-0627">Porphyrin biosynthesis</keyword>
<dbReference type="GO" id="GO:0006783">
    <property type="term" value="P:heme biosynthetic process"/>
    <property type="evidence" value="ECO:0007669"/>
    <property type="project" value="TreeGrafter"/>
</dbReference>
<evidence type="ECO:0000256" key="7">
    <source>
        <dbReference type="ARBA" id="ARBA00033064"/>
    </source>
</evidence>
<dbReference type="PRINTS" id="PR00151">
    <property type="entry name" value="PORPHBDMNASE"/>
</dbReference>
<comment type="caution">
    <text evidence="10">The sequence shown here is derived from an EMBL/GenBank/DDBJ whole genome shotgun (WGS) entry which is preliminary data.</text>
</comment>
<dbReference type="PROSITE" id="PS00533">
    <property type="entry name" value="PORPHOBILINOGEN_DEAM"/>
    <property type="match status" value="1"/>
</dbReference>
<comment type="pathway">
    <text evidence="2">Porphyrin-containing compound metabolism; protoporphyrin-IX biosynthesis; coproporphyrinogen-III from 5-aminolevulinate: step 2/4.</text>
</comment>
<protein>
    <recommendedName>
        <fullName evidence="4">hydroxymethylbilane synthase</fullName>
        <ecNumber evidence="4">2.5.1.61</ecNumber>
    </recommendedName>
    <alternativeName>
        <fullName evidence="7">Hydroxymethylbilane synthase</fullName>
    </alternativeName>
</protein>
<dbReference type="AlphaFoldDB" id="A0AAV4F8A0"/>
<evidence type="ECO:0000256" key="5">
    <source>
        <dbReference type="ARBA" id="ARBA00022679"/>
    </source>
</evidence>
<evidence type="ECO:0000256" key="6">
    <source>
        <dbReference type="ARBA" id="ARBA00023244"/>
    </source>
</evidence>
<reference evidence="10 11" key="1">
    <citation type="journal article" date="2021" name="Elife">
        <title>Chloroplast acquisition without the gene transfer in kleptoplastic sea slugs, Plakobranchus ocellatus.</title>
        <authorList>
            <person name="Maeda T."/>
            <person name="Takahashi S."/>
            <person name="Yoshida T."/>
            <person name="Shimamura S."/>
            <person name="Takaki Y."/>
            <person name="Nagai Y."/>
            <person name="Toyoda A."/>
            <person name="Suzuki Y."/>
            <person name="Arimoto A."/>
            <person name="Ishii H."/>
            <person name="Satoh N."/>
            <person name="Nishiyama T."/>
            <person name="Hasebe M."/>
            <person name="Maruyama T."/>
            <person name="Minagawa J."/>
            <person name="Obokata J."/>
            <person name="Shigenobu S."/>
        </authorList>
    </citation>
    <scope>NUCLEOTIDE SEQUENCE [LARGE SCALE GENOMIC DNA]</scope>
</reference>
<dbReference type="PANTHER" id="PTHR11557">
    <property type="entry name" value="PORPHOBILINOGEN DEAMINASE"/>
    <property type="match status" value="1"/>
</dbReference>
<dbReference type="Proteomes" id="UP000762676">
    <property type="component" value="Unassembled WGS sequence"/>
</dbReference>
<evidence type="ECO:0000259" key="9">
    <source>
        <dbReference type="Pfam" id="PF03900"/>
    </source>
</evidence>
<evidence type="ECO:0000259" key="8">
    <source>
        <dbReference type="Pfam" id="PF01379"/>
    </source>
</evidence>
<comment type="cofactor">
    <cofactor evidence="1">
        <name>dipyrromethane</name>
        <dbReference type="ChEBI" id="CHEBI:60342"/>
    </cofactor>
</comment>
<evidence type="ECO:0000256" key="2">
    <source>
        <dbReference type="ARBA" id="ARBA00004735"/>
    </source>
</evidence>
<comment type="similarity">
    <text evidence="3">Belongs to the HMBS family.</text>
</comment>